<keyword evidence="1" id="KW-0548">Nucleotidyltransferase</keyword>
<feature type="non-terminal residue" evidence="1">
    <location>
        <position position="1"/>
    </location>
</feature>
<evidence type="ECO:0000313" key="1">
    <source>
        <dbReference type="EMBL" id="KAJ1884160.1"/>
    </source>
</evidence>
<proteinExistence type="predicted"/>
<keyword evidence="2" id="KW-1185">Reference proteome</keyword>
<organism evidence="1 2">
    <name type="scientific">Kickxella alabastrina</name>
    <dbReference type="NCBI Taxonomy" id="61397"/>
    <lineage>
        <taxon>Eukaryota</taxon>
        <taxon>Fungi</taxon>
        <taxon>Fungi incertae sedis</taxon>
        <taxon>Zoopagomycota</taxon>
        <taxon>Kickxellomycotina</taxon>
        <taxon>Kickxellomycetes</taxon>
        <taxon>Kickxellales</taxon>
        <taxon>Kickxellaceae</taxon>
        <taxon>Kickxella</taxon>
    </lineage>
</organism>
<reference evidence="1" key="1">
    <citation type="submission" date="2022-07" db="EMBL/GenBank/DDBJ databases">
        <title>Phylogenomic reconstructions and comparative analyses of Kickxellomycotina fungi.</title>
        <authorList>
            <person name="Reynolds N.K."/>
            <person name="Stajich J.E."/>
            <person name="Barry K."/>
            <person name="Grigoriev I.V."/>
            <person name="Crous P."/>
            <person name="Smith M.E."/>
        </authorList>
    </citation>
    <scope>NUCLEOTIDE SEQUENCE</scope>
    <source>
        <strain evidence="1">Benny 63K</strain>
    </source>
</reference>
<comment type="caution">
    <text evidence="1">The sequence shown here is derived from an EMBL/GenBank/DDBJ whole genome shotgun (WGS) entry which is preliminary data.</text>
</comment>
<dbReference type="Proteomes" id="UP001150581">
    <property type="component" value="Unassembled WGS sequence"/>
</dbReference>
<name>A0ACC1HZM8_9FUNG</name>
<protein>
    <submittedName>
        <fullName evidence="1">UTP-glucose-1-phosphate uridylyltransferase</fullName>
        <ecNumber evidence="1">2.7.7.9</ecNumber>
    </submittedName>
</protein>
<dbReference type="EMBL" id="JANBPG010002938">
    <property type="protein sequence ID" value="KAJ1884160.1"/>
    <property type="molecule type" value="Genomic_DNA"/>
</dbReference>
<dbReference type="EC" id="2.7.7.9" evidence="1"/>
<evidence type="ECO:0000313" key="2">
    <source>
        <dbReference type="Proteomes" id="UP001150581"/>
    </source>
</evidence>
<keyword evidence="1" id="KW-0808">Transferase</keyword>
<accession>A0ACC1HZM8</accession>
<gene>
    <name evidence="1" type="primary">UGP1_1</name>
    <name evidence="1" type="ORF">LPJ66_010743</name>
</gene>
<sequence length="57" mass="6115">ILELDHLTVTGDVCFSSDVTLEGTVIIVANYGAHIDIPRGAILNDKVVSGDLRLLDH</sequence>